<dbReference type="OrthoDB" id="529273at2759"/>
<protein>
    <recommendedName>
        <fullName evidence="4">Glycosyltransferase 61 catalytic domain-containing protein</fullName>
    </recommendedName>
</protein>
<evidence type="ECO:0000313" key="5">
    <source>
        <dbReference type="EMBL" id="KXZ43611.1"/>
    </source>
</evidence>
<keyword evidence="3" id="KW-0325">Glycoprotein</keyword>
<evidence type="ECO:0000256" key="2">
    <source>
        <dbReference type="ARBA" id="ARBA00022679"/>
    </source>
</evidence>
<name>A0A150G1C3_GONPE</name>
<dbReference type="AlphaFoldDB" id="A0A150G1C3"/>
<dbReference type="PANTHER" id="PTHR20961:SF124">
    <property type="entry name" value="GLYCOSYLTRANSFERASE"/>
    <property type="match status" value="1"/>
</dbReference>
<proteinExistence type="predicted"/>
<gene>
    <name evidence="5" type="ORF">GPECTOR_85g341</name>
</gene>
<dbReference type="InterPro" id="IPR007657">
    <property type="entry name" value="Glycosyltransferase_61"/>
</dbReference>
<evidence type="ECO:0000256" key="1">
    <source>
        <dbReference type="ARBA" id="ARBA00022676"/>
    </source>
</evidence>
<organism evidence="5 6">
    <name type="scientific">Gonium pectorale</name>
    <name type="common">Green alga</name>
    <dbReference type="NCBI Taxonomy" id="33097"/>
    <lineage>
        <taxon>Eukaryota</taxon>
        <taxon>Viridiplantae</taxon>
        <taxon>Chlorophyta</taxon>
        <taxon>core chlorophytes</taxon>
        <taxon>Chlorophyceae</taxon>
        <taxon>CS clade</taxon>
        <taxon>Chlamydomonadales</taxon>
        <taxon>Volvocaceae</taxon>
        <taxon>Gonium</taxon>
    </lineage>
</organism>
<keyword evidence="1" id="KW-0328">Glycosyltransferase</keyword>
<dbReference type="EMBL" id="LSYV01000086">
    <property type="protein sequence ID" value="KXZ43611.1"/>
    <property type="molecule type" value="Genomic_DNA"/>
</dbReference>
<dbReference type="Proteomes" id="UP000075714">
    <property type="component" value="Unassembled WGS sequence"/>
</dbReference>
<evidence type="ECO:0000256" key="3">
    <source>
        <dbReference type="ARBA" id="ARBA00023180"/>
    </source>
</evidence>
<feature type="domain" description="Glycosyltransferase 61 catalytic" evidence="4">
    <location>
        <begin position="234"/>
        <end position="351"/>
    </location>
</feature>
<evidence type="ECO:0000259" key="4">
    <source>
        <dbReference type="Pfam" id="PF04577"/>
    </source>
</evidence>
<reference evidence="6" key="1">
    <citation type="journal article" date="2016" name="Nat. Commun.">
        <title>The Gonium pectorale genome demonstrates co-option of cell cycle regulation during the evolution of multicellularity.</title>
        <authorList>
            <person name="Hanschen E.R."/>
            <person name="Marriage T.N."/>
            <person name="Ferris P.J."/>
            <person name="Hamaji T."/>
            <person name="Toyoda A."/>
            <person name="Fujiyama A."/>
            <person name="Neme R."/>
            <person name="Noguchi H."/>
            <person name="Minakuchi Y."/>
            <person name="Suzuki M."/>
            <person name="Kawai-Toyooka H."/>
            <person name="Smith D.R."/>
            <person name="Sparks H."/>
            <person name="Anderson J."/>
            <person name="Bakaric R."/>
            <person name="Luria V."/>
            <person name="Karger A."/>
            <person name="Kirschner M.W."/>
            <person name="Durand P.M."/>
            <person name="Michod R.E."/>
            <person name="Nozaki H."/>
            <person name="Olson B.J."/>
        </authorList>
    </citation>
    <scope>NUCLEOTIDE SEQUENCE [LARGE SCALE GENOMIC DNA]</scope>
    <source>
        <strain evidence="6">NIES-2863</strain>
    </source>
</reference>
<dbReference type="Pfam" id="PF04577">
    <property type="entry name" value="Glyco_transf_61"/>
    <property type="match status" value="1"/>
</dbReference>
<keyword evidence="6" id="KW-1185">Reference proteome</keyword>
<accession>A0A150G1C3</accession>
<evidence type="ECO:0000313" key="6">
    <source>
        <dbReference type="Proteomes" id="UP000075714"/>
    </source>
</evidence>
<dbReference type="PANTHER" id="PTHR20961">
    <property type="entry name" value="GLYCOSYLTRANSFERASE"/>
    <property type="match status" value="1"/>
</dbReference>
<dbReference type="GO" id="GO:0005794">
    <property type="term" value="C:Golgi apparatus"/>
    <property type="evidence" value="ECO:0007669"/>
    <property type="project" value="UniProtKB-ARBA"/>
</dbReference>
<comment type="caution">
    <text evidence="5">The sequence shown here is derived from an EMBL/GenBank/DDBJ whole genome shotgun (WGS) entry which is preliminary data.</text>
</comment>
<keyword evidence="2" id="KW-0808">Transferase</keyword>
<dbReference type="GO" id="GO:0016763">
    <property type="term" value="F:pentosyltransferase activity"/>
    <property type="evidence" value="ECO:0007669"/>
    <property type="project" value="UniProtKB-ARBA"/>
</dbReference>
<dbReference type="InterPro" id="IPR049625">
    <property type="entry name" value="Glyco_transf_61_cat"/>
</dbReference>
<sequence length="514" mass="58701">MPPTLLSHPLAQVDFKKDRYQCVVWRQACIDQNVIVSYDEATHPKTSMGTIPSLNVSEIMYNIPSKYGIGDRYRKGSALRFPALYVRPSNDMEEEADLQQPAFSKCTVPMLLYAHYPYNAAETFRYIFEKLVTLQEAGFFDRRVTLVPGVPPGTRVPSYTKFWYGSLSDRAVVSLSELSARKPHDTPSNATWEGRHVRCFETVVGCRIRYDRYGLRFYNAGQHVAKHYMPQYLARSAEFEERLFKTRKVRLPTDPSVFKLVFVSRSKDHSTVGRTILNEDELIATCNSAPAADRPPPEWGGPYKSYFCFAHVFGEDQLMDVWLMRRVDGVLGMHGAGLTNVLYMKPGGSVVEVRPFGFSGRESWANRYARFKASSPAERPWPVFWFGIDTFNASLSEPSMFEKDDKPHYSKFRVIRARDRHVRITWPSLRHQLLNMAAVARTHDRYMALRLSGAFYITDTLEQAEFPGQDPHVPKAQQRNFTDPDAERRLAVRIPLNQTVLAAAAAPDVVVHGH</sequence>